<keyword evidence="1" id="KW-0472">Membrane</keyword>
<keyword evidence="1" id="KW-0812">Transmembrane</keyword>
<sequence length="105" mass="10804">MLRVGASAADPEALARAVRKHKTGDAMAQAALTVALMMAICAVTFVLSVDGAAAFTLGGENSSVASHLLFGASLAATGAVAVGILLWTNVRTRAVPVRVRRSRRD</sequence>
<accession>A0A4R3LRY2</accession>
<feature type="transmembrane region" description="Helical" evidence="1">
    <location>
        <begin position="68"/>
        <end position="90"/>
    </location>
</feature>
<keyword evidence="1" id="KW-1133">Transmembrane helix</keyword>
<feature type="transmembrane region" description="Helical" evidence="1">
    <location>
        <begin position="26"/>
        <end position="48"/>
    </location>
</feature>
<proteinExistence type="predicted"/>
<protein>
    <submittedName>
        <fullName evidence="2">Uncharacterized protein</fullName>
    </submittedName>
</protein>
<keyword evidence="3" id="KW-1185">Reference proteome</keyword>
<comment type="caution">
    <text evidence="2">The sequence shown here is derived from an EMBL/GenBank/DDBJ whole genome shotgun (WGS) entry which is preliminary data.</text>
</comment>
<gene>
    <name evidence="2" type="ORF">EDC64_11053</name>
</gene>
<reference evidence="2 3" key="1">
    <citation type="submission" date="2019-03" db="EMBL/GenBank/DDBJ databases">
        <title>Genomic Encyclopedia of Type Strains, Phase IV (KMG-IV): sequencing the most valuable type-strain genomes for metagenomic binning, comparative biology and taxonomic classification.</title>
        <authorList>
            <person name="Goeker M."/>
        </authorList>
    </citation>
    <scope>NUCLEOTIDE SEQUENCE [LARGE SCALE GENOMIC DNA]</scope>
    <source>
        <strain evidence="2 3">DSM 9035</strain>
    </source>
</reference>
<dbReference type="Proteomes" id="UP000294664">
    <property type="component" value="Unassembled WGS sequence"/>
</dbReference>
<dbReference type="AlphaFoldDB" id="A0A4R3LRY2"/>
<evidence type="ECO:0000313" key="3">
    <source>
        <dbReference type="Proteomes" id="UP000294664"/>
    </source>
</evidence>
<organism evidence="2 3">
    <name type="scientific">Aquabacter spiritensis</name>
    <dbReference type="NCBI Taxonomy" id="933073"/>
    <lineage>
        <taxon>Bacteria</taxon>
        <taxon>Pseudomonadati</taxon>
        <taxon>Pseudomonadota</taxon>
        <taxon>Alphaproteobacteria</taxon>
        <taxon>Hyphomicrobiales</taxon>
        <taxon>Xanthobacteraceae</taxon>
        <taxon>Aquabacter</taxon>
    </lineage>
</organism>
<evidence type="ECO:0000313" key="2">
    <source>
        <dbReference type="EMBL" id="TCT03190.1"/>
    </source>
</evidence>
<evidence type="ECO:0000256" key="1">
    <source>
        <dbReference type="SAM" id="Phobius"/>
    </source>
</evidence>
<dbReference type="EMBL" id="SMAI01000010">
    <property type="protein sequence ID" value="TCT03190.1"/>
    <property type="molecule type" value="Genomic_DNA"/>
</dbReference>
<name>A0A4R3LRY2_9HYPH</name>